<dbReference type="EMBL" id="ODYU01003907">
    <property type="protein sequence ID" value="SOQ43250.1"/>
    <property type="molecule type" value="Genomic_DNA"/>
</dbReference>
<reference evidence="2" key="1">
    <citation type="submission" date="2016-07" db="EMBL/GenBank/DDBJ databases">
        <authorList>
            <person name="Bretaudeau A."/>
        </authorList>
    </citation>
    <scope>NUCLEOTIDE SEQUENCE</scope>
    <source>
        <strain evidence="2">Rice</strain>
        <tissue evidence="2">Whole body</tissue>
    </source>
</reference>
<dbReference type="AlphaFoldDB" id="A0A2H1VR08"/>
<accession>A0A2H1VR08</accession>
<feature type="compositionally biased region" description="Basic and acidic residues" evidence="1">
    <location>
        <begin position="253"/>
        <end position="262"/>
    </location>
</feature>
<feature type="compositionally biased region" description="Basic and acidic residues" evidence="1">
    <location>
        <begin position="15"/>
        <end position="26"/>
    </location>
</feature>
<name>A0A2H1VR08_SPOFR</name>
<organism evidence="2">
    <name type="scientific">Spodoptera frugiperda</name>
    <name type="common">Fall armyworm</name>
    <dbReference type="NCBI Taxonomy" id="7108"/>
    <lineage>
        <taxon>Eukaryota</taxon>
        <taxon>Metazoa</taxon>
        <taxon>Ecdysozoa</taxon>
        <taxon>Arthropoda</taxon>
        <taxon>Hexapoda</taxon>
        <taxon>Insecta</taxon>
        <taxon>Pterygota</taxon>
        <taxon>Neoptera</taxon>
        <taxon>Endopterygota</taxon>
        <taxon>Lepidoptera</taxon>
        <taxon>Glossata</taxon>
        <taxon>Ditrysia</taxon>
        <taxon>Noctuoidea</taxon>
        <taxon>Noctuidae</taxon>
        <taxon>Amphipyrinae</taxon>
        <taxon>Spodoptera</taxon>
    </lineage>
</organism>
<feature type="compositionally biased region" description="Low complexity" evidence="1">
    <location>
        <begin position="240"/>
        <end position="252"/>
    </location>
</feature>
<proteinExistence type="predicted"/>
<feature type="region of interest" description="Disordered" evidence="1">
    <location>
        <begin position="226"/>
        <end position="268"/>
    </location>
</feature>
<evidence type="ECO:0000256" key="1">
    <source>
        <dbReference type="SAM" id="MobiDB-lite"/>
    </source>
</evidence>
<gene>
    <name evidence="2" type="ORF">SFRICE_017923</name>
</gene>
<evidence type="ECO:0000313" key="2">
    <source>
        <dbReference type="EMBL" id="SOQ43250.1"/>
    </source>
</evidence>
<sequence>MTATVAGRKPQRPGRSPDDRSRDLHKPCTACTSRQRLAHDRRMHGLLRSVLNKIAPVRSAGSDVTGLRRENHTRISLTLGEVRGSVRLLLTKYHPVPTPAFRAGAPVNPLDFLTSPIHEALISNKMTRIFVAFLSNNSAAGVTRAIRFCVAQSTSAALCCNPFTDDMKGSFVGTLSETPPTVKLEIFSSNDIRKSSLVIYCNIHPWRWSSVTPMAARSAATGATCRGGTRASMARRHAATSRASSRSAAPGRADSDRCHGDAADSLGE</sequence>
<feature type="region of interest" description="Disordered" evidence="1">
    <location>
        <begin position="1"/>
        <end position="26"/>
    </location>
</feature>
<protein>
    <submittedName>
        <fullName evidence="2">SFRICE_017923</fullName>
    </submittedName>
</protein>